<gene>
    <name evidence="7" type="ORF">HD592_000074</name>
</gene>
<keyword evidence="1" id="KW-0805">Transcription regulation</keyword>
<dbReference type="InterPro" id="IPR036271">
    <property type="entry name" value="Tet_transcr_reg_TetR-rel_C_sf"/>
</dbReference>
<dbReference type="SUPFAM" id="SSF46689">
    <property type="entry name" value="Homeodomain-like"/>
    <property type="match status" value="1"/>
</dbReference>
<evidence type="ECO:0000259" key="6">
    <source>
        <dbReference type="PROSITE" id="PS50977"/>
    </source>
</evidence>
<dbReference type="RefSeq" id="WP_184451221.1">
    <property type="nucleotide sequence ID" value="NZ_JACHMK010000001.1"/>
</dbReference>
<dbReference type="InterPro" id="IPR001647">
    <property type="entry name" value="HTH_TetR"/>
</dbReference>
<keyword evidence="8" id="KW-1185">Reference proteome</keyword>
<dbReference type="SUPFAM" id="SSF48498">
    <property type="entry name" value="Tetracyclin repressor-like, C-terminal domain"/>
    <property type="match status" value="1"/>
</dbReference>
<dbReference type="GO" id="GO:0003677">
    <property type="term" value="F:DNA binding"/>
    <property type="evidence" value="ECO:0007669"/>
    <property type="project" value="UniProtKB-UniRule"/>
</dbReference>
<dbReference type="Proteomes" id="UP000617426">
    <property type="component" value="Unassembled WGS sequence"/>
</dbReference>
<dbReference type="PROSITE" id="PS50977">
    <property type="entry name" value="HTH_TETR_2"/>
    <property type="match status" value="1"/>
</dbReference>
<sequence>METAHVDRRPGRPRAGSEDKRARILVEALKVFGEKGYEGASLATIARAADITKPGLLHHFGSKEELFTAVLDERDRRAVSLGVFDGDRSMREVLDAFCALVASNVEEIEGTALFTAMTGAVVTADHPAHAWFADHLARAVNVLARAFEHGKAEGVLRPDAPSWELARALVALSDGLQVQMLCARADRRAQKEKPGSEAAGGALAGAEGAPTPASPGSGAAEEPPLVGLPYDTGIAAEFRAAADALVATWLVEDAGSGGAQG</sequence>
<evidence type="ECO:0000256" key="4">
    <source>
        <dbReference type="PROSITE-ProRule" id="PRU00335"/>
    </source>
</evidence>
<accession>A0A923E4M8</accession>
<feature type="compositionally biased region" description="Low complexity" evidence="5">
    <location>
        <begin position="196"/>
        <end position="221"/>
    </location>
</feature>
<proteinExistence type="predicted"/>
<feature type="DNA-binding region" description="H-T-H motif" evidence="4">
    <location>
        <begin position="41"/>
        <end position="60"/>
    </location>
</feature>
<feature type="region of interest" description="Disordered" evidence="5">
    <location>
        <begin position="187"/>
        <end position="226"/>
    </location>
</feature>
<evidence type="ECO:0000256" key="2">
    <source>
        <dbReference type="ARBA" id="ARBA00023125"/>
    </source>
</evidence>
<reference evidence="7" key="1">
    <citation type="submission" date="2020-08" db="EMBL/GenBank/DDBJ databases">
        <title>Sequencing the genomes of 1000 actinobacteria strains.</title>
        <authorList>
            <person name="Klenk H.-P."/>
        </authorList>
    </citation>
    <scope>NUCLEOTIDE SEQUENCE</scope>
    <source>
        <strain evidence="7">DSM 10695</strain>
    </source>
</reference>
<dbReference type="InterPro" id="IPR009057">
    <property type="entry name" value="Homeodomain-like_sf"/>
</dbReference>
<dbReference type="Gene3D" id="1.10.10.60">
    <property type="entry name" value="Homeodomain-like"/>
    <property type="match status" value="1"/>
</dbReference>
<dbReference type="EMBL" id="JACHMK010000001">
    <property type="protein sequence ID" value="MBB6333509.1"/>
    <property type="molecule type" value="Genomic_DNA"/>
</dbReference>
<protein>
    <submittedName>
        <fullName evidence="7">AcrR family transcriptional regulator</fullName>
    </submittedName>
</protein>
<dbReference type="Pfam" id="PF00440">
    <property type="entry name" value="TetR_N"/>
    <property type="match status" value="1"/>
</dbReference>
<comment type="caution">
    <text evidence="7">The sequence shown here is derived from an EMBL/GenBank/DDBJ whole genome shotgun (WGS) entry which is preliminary data.</text>
</comment>
<evidence type="ECO:0000313" key="7">
    <source>
        <dbReference type="EMBL" id="MBB6333509.1"/>
    </source>
</evidence>
<keyword evidence="2 4" id="KW-0238">DNA-binding</keyword>
<name>A0A923E4M8_9ACTO</name>
<evidence type="ECO:0000256" key="3">
    <source>
        <dbReference type="ARBA" id="ARBA00023163"/>
    </source>
</evidence>
<evidence type="ECO:0000256" key="1">
    <source>
        <dbReference type="ARBA" id="ARBA00023015"/>
    </source>
</evidence>
<organism evidence="7 8">
    <name type="scientific">Schaalia hyovaginalis</name>
    <dbReference type="NCBI Taxonomy" id="29316"/>
    <lineage>
        <taxon>Bacteria</taxon>
        <taxon>Bacillati</taxon>
        <taxon>Actinomycetota</taxon>
        <taxon>Actinomycetes</taxon>
        <taxon>Actinomycetales</taxon>
        <taxon>Actinomycetaceae</taxon>
        <taxon>Schaalia</taxon>
    </lineage>
</organism>
<dbReference type="PRINTS" id="PR00455">
    <property type="entry name" value="HTHTETR"/>
</dbReference>
<dbReference type="Gene3D" id="1.10.357.10">
    <property type="entry name" value="Tetracycline Repressor, domain 2"/>
    <property type="match status" value="1"/>
</dbReference>
<dbReference type="PANTHER" id="PTHR47506:SF6">
    <property type="entry name" value="HTH-TYPE TRANSCRIPTIONAL REPRESSOR NEMR"/>
    <property type="match status" value="1"/>
</dbReference>
<keyword evidence="3" id="KW-0804">Transcription</keyword>
<dbReference type="PANTHER" id="PTHR47506">
    <property type="entry name" value="TRANSCRIPTIONAL REGULATORY PROTEIN"/>
    <property type="match status" value="1"/>
</dbReference>
<feature type="domain" description="HTH tetR-type" evidence="6">
    <location>
        <begin position="18"/>
        <end position="78"/>
    </location>
</feature>
<evidence type="ECO:0000313" key="8">
    <source>
        <dbReference type="Proteomes" id="UP000617426"/>
    </source>
</evidence>
<dbReference type="AlphaFoldDB" id="A0A923E4M8"/>
<evidence type="ECO:0000256" key="5">
    <source>
        <dbReference type="SAM" id="MobiDB-lite"/>
    </source>
</evidence>